<organism evidence="1">
    <name type="scientific">Arundo donax</name>
    <name type="common">Giant reed</name>
    <name type="synonym">Donax arundinaceus</name>
    <dbReference type="NCBI Taxonomy" id="35708"/>
    <lineage>
        <taxon>Eukaryota</taxon>
        <taxon>Viridiplantae</taxon>
        <taxon>Streptophyta</taxon>
        <taxon>Embryophyta</taxon>
        <taxon>Tracheophyta</taxon>
        <taxon>Spermatophyta</taxon>
        <taxon>Magnoliopsida</taxon>
        <taxon>Liliopsida</taxon>
        <taxon>Poales</taxon>
        <taxon>Poaceae</taxon>
        <taxon>PACMAD clade</taxon>
        <taxon>Arundinoideae</taxon>
        <taxon>Arundineae</taxon>
        <taxon>Arundo</taxon>
    </lineage>
</organism>
<proteinExistence type="predicted"/>
<dbReference type="EMBL" id="GBRH01159069">
    <property type="protein sequence ID" value="JAE38827.1"/>
    <property type="molecule type" value="Transcribed_RNA"/>
</dbReference>
<evidence type="ECO:0000313" key="1">
    <source>
        <dbReference type="EMBL" id="JAE38827.1"/>
    </source>
</evidence>
<name>A0A0A9HQ19_ARUDO</name>
<accession>A0A0A9HQ19</accession>
<sequence length="59" mass="7111">MTYDRILHISDWRKETKLIDFSRTNEALLHKISTYVPPRYPVVKETRGPREIYLVVYDS</sequence>
<dbReference type="AlphaFoldDB" id="A0A0A9HQ19"/>
<reference evidence="1" key="1">
    <citation type="submission" date="2014-09" db="EMBL/GenBank/DDBJ databases">
        <authorList>
            <person name="Magalhaes I.L.F."/>
            <person name="Oliveira U."/>
            <person name="Santos F.R."/>
            <person name="Vidigal T.H.D.A."/>
            <person name="Brescovit A.D."/>
            <person name="Santos A.J."/>
        </authorList>
    </citation>
    <scope>NUCLEOTIDE SEQUENCE</scope>
    <source>
        <tissue evidence="1">Shoot tissue taken approximately 20 cm above the soil surface</tissue>
    </source>
</reference>
<protein>
    <submittedName>
        <fullName evidence="1">Uncharacterized protein</fullName>
    </submittedName>
</protein>
<reference evidence="1" key="2">
    <citation type="journal article" date="2015" name="Data Brief">
        <title>Shoot transcriptome of the giant reed, Arundo donax.</title>
        <authorList>
            <person name="Barrero R.A."/>
            <person name="Guerrero F.D."/>
            <person name="Moolhuijzen P."/>
            <person name="Goolsby J.A."/>
            <person name="Tidwell J."/>
            <person name="Bellgard S.E."/>
            <person name="Bellgard M.I."/>
        </authorList>
    </citation>
    <scope>NUCLEOTIDE SEQUENCE</scope>
    <source>
        <tissue evidence="1">Shoot tissue taken approximately 20 cm above the soil surface</tissue>
    </source>
</reference>